<accession>A0A239P365</accession>
<gene>
    <name evidence="3" type="ORF">SAMN05216276_107923</name>
</gene>
<sequence length="334" mass="35483">MKNIDEIKATVGPLARVEPGKPGGGSSGAGARTLLASITADEPGTVVAEPRRTRRYGPRRLVLGLAAAAVLATGVVVGPSLLEDGRGAASSYAVTKDPNGIVYITVRDFRDAAGLTERLRDLGVPAVVNYVPQGQKCREPRATPVTDIPPGLYHPPTNIPGEEHGPGWQMQINTKLFKPGQTFVWTMTTTSGGGSSTGTILMNDPVAPCVLVPDDTPAPKAVRPDARLATTKGRSLAGFRVDEKTVGEVVPEIRKRGLKVTYLIMAVAPGNPGGFGELRIQDTPVGDDWIVWEAEEVVRGAKETPTGVIRLLVTDRRYDRNPVYGGPRDDVVTD</sequence>
<evidence type="ECO:0000313" key="4">
    <source>
        <dbReference type="Proteomes" id="UP000198282"/>
    </source>
</evidence>
<dbReference type="Proteomes" id="UP000198282">
    <property type="component" value="Unassembled WGS sequence"/>
</dbReference>
<evidence type="ECO:0000313" key="3">
    <source>
        <dbReference type="EMBL" id="SNT60769.1"/>
    </source>
</evidence>
<organism evidence="3 4">
    <name type="scientific">Streptosporangium subroseum</name>
    <dbReference type="NCBI Taxonomy" id="106412"/>
    <lineage>
        <taxon>Bacteria</taxon>
        <taxon>Bacillati</taxon>
        <taxon>Actinomycetota</taxon>
        <taxon>Actinomycetes</taxon>
        <taxon>Streptosporangiales</taxon>
        <taxon>Streptosporangiaceae</taxon>
        <taxon>Streptosporangium</taxon>
    </lineage>
</organism>
<feature type="region of interest" description="Disordered" evidence="1">
    <location>
        <begin position="9"/>
        <end position="29"/>
    </location>
</feature>
<keyword evidence="2" id="KW-0472">Membrane</keyword>
<proteinExistence type="predicted"/>
<protein>
    <submittedName>
        <fullName evidence="3">Uncharacterized protein</fullName>
    </submittedName>
</protein>
<dbReference type="RefSeq" id="WP_089212984.1">
    <property type="nucleotide sequence ID" value="NZ_FZOD01000079.1"/>
</dbReference>
<dbReference type="EMBL" id="FZOD01000079">
    <property type="protein sequence ID" value="SNT60769.1"/>
    <property type="molecule type" value="Genomic_DNA"/>
</dbReference>
<feature type="transmembrane region" description="Helical" evidence="2">
    <location>
        <begin position="61"/>
        <end position="82"/>
    </location>
</feature>
<name>A0A239P365_9ACTN</name>
<keyword evidence="2" id="KW-0812">Transmembrane</keyword>
<keyword evidence="2" id="KW-1133">Transmembrane helix</keyword>
<evidence type="ECO:0000256" key="2">
    <source>
        <dbReference type="SAM" id="Phobius"/>
    </source>
</evidence>
<keyword evidence="4" id="KW-1185">Reference proteome</keyword>
<dbReference type="AlphaFoldDB" id="A0A239P365"/>
<dbReference type="OrthoDB" id="3522092at2"/>
<evidence type="ECO:0000256" key="1">
    <source>
        <dbReference type="SAM" id="MobiDB-lite"/>
    </source>
</evidence>
<reference evidence="3 4" key="1">
    <citation type="submission" date="2017-06" db="EMBL/GenBank/DDBJ databases">
        <authorList>
            <person name="Kim H.J."/>
            <person name="Triplett B.A."/>
        </authorList>
    </citation>
    <scope>NUCLEOTIDE SEQUENCE [LARGE SCALE GENOMIC DNA]</scope>
    <source>
        <strain evidence="3 4">CGMCC 4.2132</strain>
    </source>
</reference>